<reference evidence="5 6" key="1">
    <citation type="journal article" date="2018" name="Nat. Ecol. Evol.">
        <title>Shark genomes provide insights into elasmobranch evolution and the origin of vertebrates.</title>
        <authorList>
            <person name="Hara Y"/>
            <person name="Yamaguchi K"/>
            <person name="Onimaru K"/>
            <person name="Kadota M"/>
            <person name="Koyanagi M"/>
            <person name="Keeley SD"/>
            <person name="Tatsumi K"/>
            <person name="Tanaka K"/>
            <person name="Motone F"/>
            <person name="Kageyama Y"/>
            <person name="Nozu R"/>
            <person name="Adachi N"/>
            <person name="Nishimura O"/>
            <person name="Nakagawa R"/>
            <person name="Tanegashima C"/>
            <person name="Kiyatake I"/>
            <person name="Matsumoto R"/>
            <person name="Murakumo K"/>
            <person name="Nishida K"/>
            <person name="Terakita A"/>
            <person name="Kuratani S"/>
            <person name="Sato K"/>
            <person name="Hyodo S Kuraku.S."/>
        </authorList>
    </citation>
    <scope>NUCLEOTIDE SEQUENCE [LARGE SCALE GENOMIC DNA]</scope>
</reference>
<dbReference type="SMART" id="SM00155">
    <property type="entry name" value="PLDc"/>
    <property type="match status" value="2"/>
</dbReference>
<dbReference type="Pfam" id="PF13918">
    <property type="entry name" value="PLDc_3"/>
    <property type="match status" value="1"/>
</dbReference>
<proteinExistence type="inferred from homology"/>
<gene>
    <name evidence="5" type="ORF">chiPu_0016572</name>
</gene>
<comment type="similarity">
    <text evidence="1">Belongs to the phospholipase D family.</text>
</comment>
<dbReference type="Gene3D" id="3.30.870.10">
    <property type="entry name" value="Endonuclease Chain A"/>
    <property type="match status" value="2"/>
</dbReference>
<keyword evidence="6" id="KW-1185">Reference proteome</keyword>
<dbReference type="PANTHER" id="PTHR10185">
    <property type="entry name" value="PHOSPHOLIPASE D - RELATED"/>
    <property type="match status" value="1"/>
</dbReference>
<feature type="domain" description="PLD phosphodiesterase" evidence="4">
    <location>
        <begin position="220"/>
        <end position="247"/>
    </location>
</feature>
<dbReference type="OMA" id="ETRYWPY"/>
<dbReference type="InterPro" id="IPR032803">
    <property type="entry name" value="PLDc_3"/>
</dbReference>
<dbReference type="EMBL" id="BEZZ01001105">
    <property type="protein sequence ID" value="GCC38061.1"/>
    <property type="molecule type" value="Genomic_DNA"/>
</dbReference>
<keyword evidence="3" id="KW-0472">Membrane</keyword>
<keyword evidence="3" id="KW-1133">Transmembrane helix</keyword>
<dbReference type="SUPFAM" id="SSF56024">
    <property type="entry name" value="Phospholipase D/nuclease"/>
    <property type="match status" value="2"/>
</dbReference>
<dbReference type="AlphaFoldDB" id="A0A401T5X0"/>
<evidence type="ECO:0000313" key="5">
    <source>
        <dbReference type="EMBL" id="GCC38061.1"/>
    </source>
</evidence>
<evidence type="ECO:0000256" key="1">
    <source>
        <dbReference type="ARBA" id="ARBA00008664"/>
    </source>
</evidence>
<evidence type="ECO:0000256" key="2">
    <source>
        <dbReference type="SAM" id="MobiDB-lite"/>
    </source>
</evidence>
<organism evidence="5 6">
    <name type="scientific">Chiloscyllium punctatum</name>
    <name type="common">Brownbanded bambooshark</name>
    <name type="synonym">Hemiscyllium punctatum</name>
    <dbReference type="NCBI Taxonomy" id="137246"/>
    <lineage>
        <taxon>Eukaryota</taxon>
        <taxon>Metazoa</taxon>
        <taxon>Chordata</taxon>
        <taxon>Craniata</taxon>
        <taxon>Vertebrata</taxon>
        <taxon>Chondrichthyes</taxon>
        <taxon>Elasmobranchii</taxon>
        <taxon>Galeomorphii</taxon>
        <taxon>Galeoidea</taxon>
        <taxon>Orectolobiformes</taxon>
        <taxon>Hemiscylliidae</taxon>
        <taxon>Chiloscyllium</taxon>
    </lineage>
</organism>
<comment type="caution">
    <text evidence="5">The sequence shown here is derived from an EMBL/GenBank/DDBJ whole genome shotgun (WGS) entry which is preliminary data.</text>
</comment>
<accession>A0A401T5X0</accession>
<protein>
    <recommendedName>
        <fullName evidence="4">PLD phosphodiesterase domain-containing protein</fullName>
    </recommendedName>
</protein>
<dbReference type="GO" id="GO:0003824">
    <property type="term" value="F:catalytic activity"/>
    <property type="evidence" value="ECO:0007669"/>
    <property type="project" value="InterPro"/>
</dbReference>
<dbReference type="Proteomes" id="UP000287033">
    <property type="component" value="Unassembled WGS sequence"/>
</dbReference>
<evidence type="ECO:0000259" key="4">
    <source>
        <dbReference type="SMART" id="SM00155"/>
    </source>
</evidence>
<dbReference type="InterPro" id="IPR001736">
    <property type="entry name" value="PLipase_D/transphosphatidylase"/>
</dbReference>
<feature type="domain" description="PLD phosphodiesterase" evidence="4">
    <location>
        <begin position="434"/>
        <end position="460"/>
    </location>
</feature>
<dbReference type="InterPro" id="IPR050874">
    <property type="entry name" value="Diverse_PLD-related"/>
</dbReference>
<sequence length="529" mass="60396">MEVKHDRLSEEPYDQMKVKMGPRETPQNPARGASPNLYSTAKKKDYTVSVYLNNRGKSEHSQQKCIVGFALVCCFAISVALIFSAVDIPGSGNDMEDITEDNCNRNCRVQLVENIPDGLDSTDNKTKHISLFQGWTELLDAALHSVDIVSSKWALKNGDLDQNHSLSHWGEKIFEKLQDLKTRNIGLRIPINKFQFGSQETTNLKVNGALVKYINMTPIIGGELRSSFWVVDRKHIYIGSAHMDWRSLSQMKELGIIMYNCSCLGLDLHKIFSVYWQLEYRDSPPEIWSKKLFGISSMHSPLKLQLNGFEADVYLATSPEHLCPSGRTKDIDAVLRVIANAQKFIDVAVMDFLPLVNRSNAQRYWPLIDNGLREALFLRRVRVRMLVSCWKGTYLPMLNFLWSLKMFCSEPINCSFEVKYYGIPASEGAKKVPFSSVNRNKYMVTDKAAYISTSDWVGDNFVKNTGVSLVIEHKQSRRRLSKATVLEELKAVFERDWNSKYAQNLEINIFPECLELQTYQRKPPSFNLG</sequence>
<name>A0A401T5X0_CHIPU</name>
<keyword evidence="3" id="KW-0812">Transmembrane</keyword>
<dbReference type="CDD" id="cd09107">
    <property type="entry name" value="PLDc_vPLD3_4_5_like_2"/>
    <property type="match status" value="1"/>
</dbReference>
<evidence type="ECO:0000256" key="3">
    <source>
        <dbReference type="SAM" id="Phobius"/>
    </source>
</evidence>
<dbReference type="OrthoDB" id="1923775at2759"/>
<feature type="region of interest" description="Disordered" evidence="2">
    <location>
        <begin position="1"/>
        <end position="37"/>
    </location>
</feature>
<evidence type="ECO:0000313" key="6">
    <source>
        <dbReference type="Proteomes" id="UP000287033"/>
    </source>
</evidence>
<feature type="transmembrane region" description="Helical" evidence="3">
    <location>
        <begin position="65"/>
        <end position="86"/>
    </location>
</feature>
<dbReference type="PANTHER" id="PTHR10185:SF9">
    <property type="entry name" value="INACTIVE PHOSPHOLIPASE D5"/>
    <property type="match status" value="1"/>
</dbReference>
<dbReference type="STRING" id="137246.A0A401T5X0"/>
<feature type="compositionally biased region" description="Basic and acidic residues" evidence="2">
    <location>
        <begin position="1"/>
        <end position="17"/>
    </location>
</feature>